<protein>
    <submittedName>
        <fullName evidence="1">Uncharacterized protein</fullName>
    </submittedName>
</protein>
<proteinExistence type="predicted"/>
<sequence>MLAEYQKLKEKELLFHKTIQKANEGVKDQRKEVRVAQRQLIIDVGDYHAKFGELEKEKATEQRKVKVDRKKHAA</sequence>
<reference evidence="2" key="1">
    <citation type="submission" date="2011-07" db="EMBL/GenBank/DDBJ databases">
        <authorList>
            <consortium name="Caenorhabditis brenneri Sequencing and Analysis Consortium"/>
            <person name="Wilson R.K."/>
        </authorList>
    </citation>
    <scope>NUCLEOTIDE SEQUENCE [LARGE SCALE GENOMIC DNA]</scope>
    <source>
        <strain evidence="2">PB2801</strain>
    </source>
</reference>
<keyword evidence="2" id="KW-1185">Reference proteome</keyword>
<evidence type="ECO:0000313" key="1">
    <source>
        <dbReference type="EMBL" id="EGT52433.1"/>
    </source>
</evidence>
<organism evidence="2">
    <name type="scientific">Caenorhabditis brenneri</name>
    <name type="common">Nematode worm</name>
    <dbReference type="NCBI Taxonomy" id="135651"/>
    <lineage>
        <taxon>Eukaryota</taxon>
        <taxon>Metazoa</taxon>
        <taxon>Ecdysozoa</taxon>
        <taxon>Nematoda</taxon>
        <taxon>Chromadorea</taxon>
        <taxon>Rhabditida</taxon>
        <taxon>Rhabditina</taxon>
        <taxon>Rhabditomorpha</taxon>
        <taxon>Rhabditoidea</taxon>
        <taxon>Rhabditidae</taxon>
        <taxon>Peloderinae</taxon>
        <taxon>Caenorhabditis</taxon>
    </lineage>
</organism>
<dbReference type="InParanoid" id="G0PDW2"/>
<dbReference type="AlphaFoldDB" id="G0PDW2"/>
<accession>G0PDW2</accession>
<dbReference type="Proteomes" id="UP000008068">
    <property type="component" value="Unassembled WGS sequence"/>
</dbReference>
<name>G0PDW2_CAEBE</name>
<gene>
    <name evidence="1" type="ORF">CAEBREN_03682</name>
</gene>
<dbReference type="EMBL" id="GL380294">
    <property type="protein sequence ID" value="EGT52433.1"/>
    <property type="molecule type" value="Genomic_DNA"/>
</dbReference>
<dbReference type="HOGENOM" id="CLU_2690014_0_0_1"/>
<evidence type="ECO:0000313" key="2">
    <source>
        <dbReference type="Proteomes" id="UP000008068"/>
    </source>
</evidence>